<dbReference type="Gene3D" id="3.40.190.10">
    <property type="entry name" value="Periplasmic binding protein-like II"/>
    <property type="match status" value="2"/>
</dbReference>
<dbReference type="RefSeq" id="WP_069022891.1">
    <property type="nucleotide sequence ID" value="NZ_CBCSDF010000029.1"/>
</dbReference>
<dbReference type="PANTHER" id="PTHR35936:SF25">
    <property type="entry name" value="ABC TRANSPORTER SUBSTRATE-BINDING PROTEIN"/>
    <property type="match status" value="1"/>
</dbReference>
<keyword evidence="2" id="KW-0732">Signal</keyword>
<keyword evidence="6" id="KW-1185">Reference proteome</keyword>
<dbReference type="EMBL" id="WEIA01000009">
    <property type="protein sequence ID" value="NLR22488.1"/>
    <property type="molecule type" value="Genomic_DNA"/>
</dbReference>
<evidence type="ECO:0000313" key="6">
    <source>
        <dbReference type="Proteomes" id="UP001304419"/>
    </source>
</evidence>
<evidence type="ECO:0000256" key="1">
    <source>
        <dbReference type="ARBA" id="ARBA00010333"/>
    </source>
</evidence>
<comment type="similarity">
    <text evidence="1">Belongs to the bacterial solute-binding protein 3 family.</text>
</comment>
<reference evidence="3" key="1">
    <citation type="submission" date="2019-10" db="EMBL/GenBank/DDBJ databases">
        <authorList>
            <person name="Paulsen S."/>
        </authorList>
    </citation>
    <scope>NUCLEOTIDE SEQUENCE</scope>
    <source>
        <strain evidence="3">LMG 19692</strain>
    </source>
</reference>
<dbReference type="AlphaFoldDB" id="A0A8I2H3R7"/>
<evidence type="ECO:0000313" key="5">
    <source>
        <dbReference type="Proteomes" id="UP000646877"/>
    </source>
</evidence>
<protein>
    <submittedName>
        <fullName evidence="3">Amino acid ABC transporter substrate-binding protein</fullName>
    </submittedName>
    <submittedName>
        <fullName evidence="4">Transporter substrate-binding domain-containing protein</fullName>
    </submittedName>
</protein>
<organism evidence="3 5">
    <name type="scientific">Pseudoalteromonas maricaloris</name>
    <dbReference type="NCBI Taxonomy" id="184924"/>
    <lineage>
        <taxon>Bacteria</taxon>
        <taxon>Pseudomonadati</taxon>
        <taxon>Pseudomonadota</taxon>
        <taxon>Gammaproteobacteria</taxon>
        <taxon>Alteromonadales</taxon>
        <taxon>Pseudoalteromonadaceae</taxon>
        <taxon>Pseudoalteromonas</taxon>
    </lineage>
</organism>
<feature type="signal peptide" evidence="2">
    <location>
        <begin position="1"/>
        <end position="19"/>
    </location>
</feature>
<dbReference type="SUPFAM" id="SSF53850">
    <property type="entry name" value="Periplasmic binding protein-like II"/>
    <property type="match status" value="1"/>
</dbReference>
<accession>A0A8I2H3R7</accession>
<reference evidence="4 6" key="2">
    <citation type="submission" date="2023-10" db="EMBL/GenBank/DDBJ databases">
        <title>To unveil natural product biosynthetic capacity in Pseudoalteromonas.</title>
        <authorList>
            <person name="Wang J."/>
        </authorList>
    </citation>
    <scope>NUCLEOTIDE SEQUENCE [LARGE SCALE GENOMIC DNA]</scope>
    <source>
        <strain evidence="4 6">DSM 15914</strain>
    </source>
</reference>
<dbReference type="PANTHER" id="PTHR35936">
    <property type="entry name" value="MEMBRANE-BOUND LYTIC MUREIN TRANSGLYCOSYLASE F"/>
    <property type="match status" value="1"/>
</dbReference>
<evidence type="ECO:0000313" key="3">
    <source>
        <dbReference type="EMBL" id="NLR22488.1"/>
    </source>
</evidence>
<dbReference type="EMBL" id="CP137578">
    <property type="protein sequence ID" value="WOX29414.1"/>
    <property type="molecule type" value="Genomic_DNA"/>
</dbReference>
<dbReference type="Proteomes" id="UP001304419">
    <property type="component" value="Chromosome 1"/>
</dbReference>
<proteinExistence type="inferred from homology"/>
<evidence type="ECO:0000256" key="2">
    <source>
        <dbReference type="SAM" id="SignalP"/>
    </source>
</evidence>
<sequence>MKVVWPLILLCCVGGSASALDTQVNITTGQWPPYLDQAKQDQGCVAAVIRDVFALSDIKVRFLFMPWERAYQEGMKAAYIGSAYWYYSEQRSKDYIYTQHPLTEETARFYHHRDLAFTYTSYADLKPFRLLLNQGLTYPPSLLEAIETLEIKTSYATYTSKNVALILRNRADIMIMDEKSAKSYQQELPAEEAELLAAQAIPAFIQKGYLLINKHHSEYVELYNEGLKKLWADDDYVAQYRARCSRVFTD</sequence>
<gene>
    <name evidence="3" type="ORF">F9Y85_14430</name>
    <name evidence="4" type="ORF">R5H13_03835</name>
</gene>
<feature type="chain" id="PRO_5034396781" evidence="2">
    <location>
        <begin position="20"/>
        <end position="250"/>
    </location>
</feature>
<name>A0A8I2H3R7_9GAMM</name>
<dbReference type="Proteomes" id="UP000646877">
    <property type="component" value="Unassembled WGS sequence"/>
</dbReference>
<evidence type="ECO:0000313" key="4">
    <source>
        <dbReference type="EMBL" id="WOX29414.1"/>
    </source>
</evidence>